<dbReference type="PRINTS" id="PR01036">
    <property type="entry name" value="TCRTETB"/>
</dbReference>
<name>K7Z092_BDEBC</name>
<feature type="transmembrane region" description="Helical" evidence="7">
    <location>
        <begin position="480"/>
        <end position="499"/>
    </location>
</feature>
<dbReference type="InterPro" id="IPR020846">
    <property type="entry name" value="MFS_dom"/>
</dbReference>
<reference evidence="9 10" key="1">
    <citation type="journal article" date="2012" name="BMC Genomics">
        <title>Genome analysis of a simultaneously predatory and prey-independent, novel Bdellovibrio bacteriovorus from the River Tiber, supports in silico predictions of both ancient and recent lateral gene transfer from diverse bacteria.</title>
        <authorList>
            <person name="Hobley L."/>
            <person name="Lerner T.R."/>
            <person name="Williams L.E."/>
            <person name="Lambert C."/>
            <person name="Till R."/>
            <person name="Milner D.S."/>
            <person name="Basford S.M."/>
            <person name="Capeness M.J."/>
            <person name="Fenton A.K."/>
            <person name="Atterbury R.J."/>
            <person name="Harris M.A."/>
            <person name="Sockett R.E."/>
        </authorList>
    </citation>
    <scope>NUCLEOTIDE SEQUENCE [LARGE SCALE GENOMIC DNA]</scope>
    <source>
        <strain evidence="9 10">Tiberius</strain>
    </source>
</reference>
<dbReference type="HOGENOM" id="CLU_000960_28_2_7"/>
<evidence type="ECO:0000256" key="3">
    <source>
        <dbReference type="ARBA" id="ARBA00022475"/>
    </source>
</evidence>
<dbReference type="PANTHER" id="PTHR42718:SF47">
    <property type="entry name" value="METHYL VIOLOGEN RESISTANCE PROTEIN SMVA"/>
    <property type="match status" value="1"/>
</dbReference>
<evidence type="ECO:0000313" key="9">
    <source>
        <dbReference type="EMBL" id="AFY02415.1"/>
    </source>
</evidence>
<feature type="transmembrane region" description="Helical" evidence="7">
    <location>
        <begin position="228"/>
        <end position="250"/>
    </location>
</feature>
<keyword evidence="6 7" id="KW-0472">Membrane</keyword>
<feature type="transmembrane region" description="Helical" evidence="7">
    <location>
        <begin position="271"/>
        <end position="290"/>
    </location>
</feature>
<feature type="transmembrane region" description="Helical" evidence="7">
    <location>
        <begin position="83"/>
        <end position="102"/>
    </location>
</feature>
<feature type="domain" description="Major facilitator superfamily (MFS) profile" evidence="8">
    <location>
        <begin position="17"/>
        <end position="503"/>
    </location>
</feature>
<dbReference type="InterPro" id="IPR011701">
    <property type="entry name" value="MFS"/>
</dbReference>
<keyword evidence="4 7" id="KW-0812">Transmembrane</keyword>
<dbReference type="KEGG" id="bbat:Bdt_2734"/>
<dbReference type="GO" id="GO:0022857">
    <property type="term" value="F:transmembrane transporter activity"/>
    <property type="evidence" value="ECO:0007669"/>
    <property type="project" value="InterPro"/>
</dbReference>
<sequence>MMSKVMENTLKHNKWLILFAALLASLPVVINMTTLHVAIPTLTTSLQASGTQVLWIIDIYALMMSGLLIPMGTLADRVGGRKMILVGLTVFLSASFVASWASSANFLIFARAATAFGAAMIMPSILSIIRIAFDNEKERALALGAWATVGAAGGAIGPLIGGYLLTHFSWSYVFLMNVPLILIIIPFGVMVYPKSAVQPSGKWAFDQALLLIVGLISCIYAVKSAFKADISILELSGTLALGALSLFVFFRKQKTSEFPLLDLELFKKQEIRVGLLLALVVSGAMAGVEFTIAQELQFVFDKTPLQAGSVMLPLMLATGLGGPVSGYLVGTFGVRLVATVSLLVSAACLLTLTIADFGSIGPVIVGSLFILGLSLAIGLTASSIAIMNAAPPEKAGAAGSIEAVGYELGMGLGITFFGLMMSASYRHAITQASEVIATLPKQATLTIGDTMIAAKQFDPSTTEAILAAAKTAFSSAHQNVLVTAGVMIALVGIIVFVLLGNRAGGPQRS</sequence>
<protein>
    <submittedName>
        <fullName evidence="9">Major facilitator superfamily, methyl viologen resistance protein</fullName>
    </submittedName>
</protein>
<feature type="transmembrane region" description="Helical" evidence="7">
    <location>
        <begin position="54"/>
        <end position="71"/>
    </location>
</feature>
<dbReference type="CDD" id="cd17321">
    <property type="entry name" value="MFS_MMR_MDR_like"/>
    <property type="match status" value="1"/>
</dbReference>
<keyword evidence="5 7" id="KW-1133">Transmembrane helix</keyword>
<dbReference type="GO" id="GO:0005886">
    <property type="term" value="C:plasma membrane"/>
    <property type="evidence" value="ECO:0007669"/>
    <property type="project" value="UniProtKB-SubCell"/>
</dbReference>
<feature type="transmembrane region" description="Helical" evidence="7">
    <location>
        <begin position="363"/>
        <end position="387"/>
    </location>
</feature>
<dbReference type="InterPro" id="IPR036259">
    <property type="entry name" value="MFS_trans_sf"/>
</dbReference>
<dbReference type="SUPFAM" id="SSF103473">
    <property type="entry name" value="MFS general substrate transporter"/>
    <property type="match status" value="1"/>
</dbReference>
<evidence type="ECO:0000259" key="8">
    <source>
        <dbReference type="PROSITE" id="PS50850"/>
    </source>
</evidence>
<evidence type="ECO:0000256" key="7">
    <source>
        <dbReference type="SAM" id="Phobius"/>
    </source>
</evidence>
<evidence type="ECO:0000256" key="6">
    <source>
        <dbReference type="ARBA" id="ARBA00023136"/>
    </source>
</evidence>
<dbReference type="PATRIC" id="fig|1069642.3.peg.2704"/>
<feature type="transmembrane region" description="Helical" evidence="7">
    <location>
        <begin position="141"/>
        <end position="164"/>
    </location>
</feature>
<dbReference type="PROSITE" id="PS50850">
    <property type="entry name" value="MFS"/>
    <property type="match status" value="1"/>
</dbReference>
<evidence type="ECO:0000256" key="5">
    <source>
        <dbReference type="ARBA" id="ARBA00022989"/>
    </source>
</evidence>
<dbReference type="Gene3D" id="1.20.1250.20">
    <property type="entry name" value="MFS general substrate transporter like domains"/>
    <property type="match status" value="1"/>
</dbReference>
<evidence type="ECO:0000256" key="2">
    <source>
        <dbReference type="ARBA" id="ARBA00022448"/>
    </source>
</evidence>
<feature type="transmembrane region" description="Helical" evidence="7">
    <location>
        <begin position="408"/>
        <end position="425"/>
    </location>
</feature>
<accession>K7Z092</accession>
<dbReference type="PANTHER" id="PTHR42718">
    <property type="entry name" value="MAJOR FACILITATOR SUPERFAMILY MULTIDRUG TRANSPORTER MFSC"/>
    <property type="match status" value="1"/>
</dbReference>
<organism evidence="9 10">
    <name type="scientific">Bdellovibrio bacteriovorus str. Tiberius</name>
    <dbReference type="NCBI Taxonomy" id="1069642"/>
    <lineage>
        <taxon>Bacteria</taxon>
        <taxon>Pseudomonadati</taxon>
        <taxon>Bdellovibrionota</taxon>
        <taxon>Bdellovibrionia</taxon>
        <taxon>Bdellovibrionales</taxon>
        <taxon>Pseudobdellovibrionaceae</taxon>
        <taxon>Bdellovibrio</taxon>
    </lineage>
</organism>
<feature type="transmembrane region" description="Helical" evidence="7">
    <location>
        <begin position="336"/>
        <end position="357"/>
    </location>
</feature>
<proteinExistence type="predicted"/>
<keyword evidence="2" id="KW-0813">Transport</keyword>
<dbReference type="Proteomes" id="UP000010074">
    <property type="component" value="Chromosome"/>
</dbReference>
<evidence type="ECO:0000313" key="10">
    <source>
        <dbReference type="Proteomes" id="UP000010074"/>
    </source>
</evidence>
<dbReference type="Gene3D" id="1.20.1720.10">
    <property type="entry name" value="Multidrug resistance protein D"/>
    <property type="match status" value="1"/>
</dbReference>
<evidence type="ECO:0000256" key="4">
    <source>
        <dbReference type="ARBA" id="ARBA00022692"/>
    </source>
</evidence>
<feature type="transmembrane region" description="Helical" evidence="7">
    <location>
        <begin position="170"/>
        <end position="192"/>
    </location>
</feature>
<keyword evidence="3" id="KW-1003">Cell membrane</keyword>
<dbReference type="RefSeq" id="WP_015091844.1">
    <property type="nucleotide sequence ID" value="NC_019567.1"/>
</dbReference>
<feature type="transmembrane region" description="Helical" evidence="7">
    <location>
        <begin position="310"/>
        <end position="329"/>
    </location>
</feature>
<dbReference type="Pfam" id="PF07690">
    <property type="entry name" value="MFS_1"/>
    <property type="match status" value="1"/>
</dbReference>
<dbReference type="STRING" id="1069642.Bdt_2734"/>
<dbReference type="EMBL" id="CP002930">
    <property type="protein sequence ID" value="AFY02415.1"/>
    <property type="molecule type" value="Genomic_DNA"/>
</dbReference>
<feature type="transmembrane region" description="Helical" evidence="7">
    <location>
        <begin position="204"/>
        <end position="222"/>
    </location>
</feature>
<evidence type="ECO:0000256" key="1">
    <source>
        <dbReference type="ARBA" id="ARBA00004651"/>
    </source>
</evidence>
<comment type="subcellular location">
    <subcellularLocation>
        <location evidence="1">Cell membrane</location>
        <topology evidence="1">Multi-pass membrane protein</topology>
    </subcellularLocation>
</comment>
<feature type="transmembrane region" description="Helical" evidence="7">
    <location>
        <begin position="108"/>
        <end position="129"/>
    </location>
</feature>
<dbReference type="AlphaFoldDB" id="K7Z092"/>
<gene>
    <name evidence="9" type="ORF">Bdt_2734</name>
</gene>